<dbReference type="InterPro" id="IPR027417">
    <property type="entry name" value="P-loop_NTPase"/>
</dbReference>
<dbReference type="Pfam" id="PF07670">
    <property type="entry name" value="Gate"/>
    <property type="match status" value="2"/>
</dbReference>
<dbReference type="InterPro" id="IPR011642">
    <property type="entry name" value="Gate_dom"/>
</dbReference>
<dbReference type="PANTHER" id="PTHR43185:SF1">
    <property type="entry name" value="FE(2+) TRANSPORTER FEOB"/>
    <property type="match status" value="1"/>
</dbReference>
<sequence length="606" mass="66047">MRTVIYVRDSQEKSNILLIGPPNIGKSVIFNNLTGLDISIANYVGTTVEYTVGEIDIDGTKANLIDVPGTYTLEASNEAEQVAIDMLQGNANEKNNSHCSDINDVNDVDVSKKPAAVICVLDAYNLESSLYLLQQVLQYNLPTAAVINRMDLIEERGEKIDIEYLSKVLGITIVPTVAVEKKGFEKVNEVISSFMTVGSTTETKSFNHYQSENLWKKAEEITEKVKTKPETTIESTRQKWGELLVRPWPGLPISILIILLAFGAIVGIGMGIRQYILLPFFLNLIIPSLVGLVEPFLPDGLIYGVLIGEYGLLIKGLEWPFTLVLPYVISFYSVLSVMEDSGYLPRLGGLLDGILNKFGLPGSSVVPLLLGYGCGIPAIMATRSLNSYKERLTVSTLVSLAIPCVAQSGAFVALLAERSISVLIAVFLFSLIVLFLAGITLDKTLPGARPYTIMEIPELLPPRKNVVLKKVWLRMKNYIFDGALPMIGIIGIAALLYESGVMEIVGQVLSPLVVNWLNLPAEASTPLVLGVFRRELTVIPLIEMDLTTLQLFTGAIVGLFYVPCVAIIAALAREFDFKAAAFILILTTVTAFGIGGLIARIGALFL</sequence>
<dbReference type="InterPro" id="IPR006073">
    <property type="entry name" value="GTP-bd"/>
</dbReference>
<dbReference type="Pfam" id="PF07664">
    <property type="entry name" value="FeoB_C"/>
    <property type="match status" value="1"/>
</dbReference>
<comment type="caution">
    <text evidence="3">The sequence shown here is derived from an EMBL/GenBank/DDBJ whole genome shotgun (WGS) entry which is preliminary data.</text>
</comment>
<reference evidence="3 4" key="1">
    <citation type="submission" date="2017-06" db="EMBL/GenBank/DDBJ databases">
        <title>Draft Genome Sequence of Natranaerobius trueperi halophilic, alkalithermophilic bacteria from soda lakes.</title>
        <authorList>
            <person name="Zhao B."/>
        </authorList>
    </citation>
    <scope>NUCLEOTIDE SEQUENCE [LARGE SCALE GENOMIC DNA]</scope>
    <source>
        <strain evidence="3 4">DSM 18760</strain>
    </source>
</reference>
<dbReference type="InterPro" id="IPR050860">
    <property type="entry name" value="FeoB_GTPase"/>
</dbReference>
<dbReference type="PROSITE" id="PS51711">
    <property type="entry name" value="G_FEOB"/>
    <property type="match status" value="1"/>
</dbReference>
<feature type="transmembrane region" description="Helical" evidence="1">
    <location>
        <begin position="579"/>
        <end position="603"/>
    </location>
</feature>
<keyword evidence="1" id="KW-0472">Membrane</keyword>
<feature type="transmembrane region" description="Helical" evidence="1">
    <location>
        <begin position="248"/>
        <end position="270"/>
    </location>
</feature>
<feature type="transmembrane region" description="Helical" evidence="1">
    <location>
        <begin position="551"/>
        <end position="572"/>
    </location>
</feature>
<evidence type="ECO:0000256" key="1">
    <source>
        <dbReference type="SAM" id="Phobius"/>
    </source>
</evidence>
<dbReference type="OrthoDB" id="9809127at2"/>
<keyword evidence="1" id="KW-1133">Transmembrane helix</keyword>
<proteinExistence type="predicted"/>
<dbReference type="EMBL" id="NIQC01000016">
    <property type="protein sequence ID" value="OWZ83529.1"/>
    <property type="molecule type" value="Genomic_DNA"/>
</dbReference>
<dbReference type="GO" id="GO:0005886">
    <property type="term" value="C:plasma membrane"/>
    <property type="evidence" value="ECO:0007669"/>
    <property type="project" value="TreeGrafter"/>
</dbReference>
<keyword evidence="4" id="KW-1185">Reference proteome</keyword>
<feature type="transmembrane region" description="Helical" evidence="1">
    <location>
        <begin position="392"/>
        <end position="414"/>
    </location>
</feature>
<accession>A0A226BZA6</accession>
<dbReference type="PANTHER" id="PTHR43185">
    <property type="entry name" value="FERROUS IRON TRANSPORT PROTEIN B"/>
    <property type="match status" value="1"/>
</dbReference>
<dbReference type="InterPro" id="IPR011640">
    <property type="entry name" value="Fe2_transport_prot_B_C"/>
</dbReference>
<organism evidence="3 4">
    <name type="scientific">Natranaerobius trueperi</name>
    <dbReference type="NCBI Taxonomy" id="759412"/>
    <lineage>
        <taxon>Bacteria</taxon>
        <taxon>Bacillati</taxon>
        <taxon>Bacillota</taxon>
        <taxon>Clostridia</taxon>
        <taxon>Natranaerobiales</taxon>
        <taxon>Natranaerobiaceae</taxon>
        <taxon>Natranaerobius</taxon>
    </lineage>
</organism>
<dbReference type="InterPro" id="IPR030389">
    <property type="entry name" value="G_FEOB_dom"/>
</dbReference>
<dbReference type="AlphaFoldDB" id="A0A226BZA6"/>
<dbReference type="PRINTS" id="PR00326">
    <property type="entry name" value="GTP1OBG"/>
</dbReference>
<feature type="transmembrane region" description="Helical" evidence="1">
    <location>
        <begin position="478"/>
        <end position="497"/>
    </location>
</feature>
<dbReference type="Proteomes" id="UP000214588">
    <property type="component" value="Unassembled WGS sequence"/>
</dbReference>
<feature type="domain" description="FeoB-type G" evidence="2">
    <location>
        <begin position="13"/>
        <end position="197"/>
    </location>
</feature>
<feature type="transmembrane region" description="Helical" evidence="1">
    <location>
        <begin position="420"/>
        <end position="441"/>
    </location>
</feature>
<evidence type="ECO:0000313" key="3">
    <source>
        <dbReference type="EMBL" id="OWZ83529.1"/>
    </source>
</evidence>
<name>A0A226BZA6_9FIRM</name>
<keyword evidence="1" id="KW-0812">Transmembrane</keyword>
<evidence type="ECO:0000259" key="2">
    <source>
        <dbReference type="PROSITE" id="PS51711"/>
    </source>
</evidence>
<dbReference type="Pfam" id="PF02421">
    <property type="entry name" value="FeoB_N"/>
    <property type="match status" value="2"/>
</dbReference>
<feature type="transmembrane region" description="Helical" evidence="1">
    <location>
        <begin position="276"/>
        <end position="297"/>
    </location>
</feature>
<gene>
    <name evidence="3" type="ORF">CDO51_07940</name>
</gene>
<dbReference type="GO" id="GO:0015093">
    <property type="term" value="F:ferrous iron transmembrane transporter activity"/>
    <property type="evidence" value="ECO:0007669"/>
    <property type="project" value="InterPro"/>
</dbReference>
<evidence type="ECO:0000313" key="4">
    <source>
        <dbReference type="Proteomes" id="UP000214588"/>
    </source>
</evidence>
<protein>
    <submittedName>
        <fullName evidence="3">GTP-binding protein</fullName>
    </submittedName>
</protein>
<feature type="transmembrane region" description="Helical" evidence="1">
    <location>
        <begin position="317"/>
        <end position="338"/>
    </location>
</feature>
<dbReference type="GO" id="GO:0005525">
    <property type="term" value="F:GTP binding"/>
    <property type="evidence" value="ECO:0007669"/>
    <property type="project" value="InterPro"/>
</dbReference>
<feature type="transmembrane region" description="Helical" evidence="1">
    <location>
        <begin position="358"/>
        <end position="380"/>
    </location>
</feature>
<dbReference type="SUPFAM" id="SSF52540">
    <property type="entry name" value="P-loop containing nucleoside triphosphate hydrolases"/>
    <property type="match status" value="1"/>
</dbReference>
<dbReference type="Gene3D" id="3.40.50.300">
    <property type="entry name" value="P-loop containing nucleotide triphosphate hydrolases"/>
    <property type="match status" value="1"/>
</dbReference>